<dbReference type="Gene3D" id="1.10.472.60">
    <property type="entry name" value="putative protein disulfide isomerase domain"/>
    <property type="match status" value="1"/>
</dbReference>
<comment type="caution">
    <text evidence="1">The sequence shown here is derived from an EMBL/GenBank/DDBJ whole genome shotgun (WGS) entry which is preliminary data.</text>
</comment>
<dbReference type="PANTHER" id="PTHR13887:SF54">
    <property type="entry name" value="DSBA FAMILY PROTEIN"/>
    <property type="match status" value="1"/>
</dbReference>
<dbReference type="InterPro" id="IPR036249">
    <property type="entry name" value="Thioredoxin-like_sf"/>
</dbReference>
<gene>
    <name evidence="1" type="ORF">JAZ07_08420</name>
</gene>
<sequence length="236" mass="27681">MLFIFVSIYNNLSRYWFSELFLFEIHSLMSWMQHLYYIHDPMCSWCWAFRPTLYRLLEKLPSDITVSFLLGGLAPDSEQPMDAELRRKIEETWKRIQTRLPATEFNYDFWINNTPRRSTYPACRSVIAVREIEPTKEKEMIYAIQQAYYLKAMNPSDSNILEKLAGNLGISGAMFSKTFYSDATAIQLLEEIKQCRSMGVHSFPSLVLKTDNGHWPIPIDYQDENTILEAIFQISN</sequence>
<dbReference type="CDD" id="cd03025">
    <property type="entry name" value="DsbA_FrnE_like"/>
    <property type="match status" value="1"/>
</dbReference>
<protein>
    <submittedName>
        <fullName evidence="1">DsbA family protein</fullName>
    </submittedName>
</protein>
<name>A0A9E4N3E2_9GAMM</name>
<accession>A0A9E4N3E2</accession>
<dbReference type="PANTHER" id="PTHR13887">
    <property type="entry name" value="GLUTATHIONE S-TRANSFERASE KAPPA"/>
    <property type="match status" value="1"/>
</dbReference>
<evidence type="ECO:0000313" key="1">
    <source>
        <dbReference type="EMBL" id="MCG7946355.1"/>
    </source>
</evidence>
<dbReference type="AlphaFoldDB" id="A0A9E4N3E2"/>
<dbReference type="SUPFAM" id="SSF52833">
    <property type="entry name" value="Thioredoxin-like"/>
    <property type="match status" value="1"/>
</dbReference>
<evidence type="ECO:0000313" key="2">
    <source>
        <dbReference type="Proteomes" id="UP000886667"/>
    </source>
</evidence>
<dbReference type="Pfam" id="PF13743">
    <property type="entry name" value="Thioredoxin_5"/>
    <property type="match status" value="1"/>
</dbReference>
<organism evidence="1 2">
    <name type="scientific">Candidatus Thiodiazotropha taylori</name>
    <dbReference type="NCBI Taxonomy" id="2792791"/>
    <lineage>
        <taxon>Bacteria</taxon>
        <taxon>Pseudomonadati</taxon>
        <taxon>Pseudomonadota</taxon>
        <taxon>Gammaproteobacteria</taxon>
        <taxon>Chromatiales</taxon>
        <taxon>Sedimenticolaceae</taxon>
        <taxon>Candidatus Thiodiazotropha</taxon>
    </lineage>
</organism>
<dbReference type="Proteomes" id="UP000886667">
    <property type="component" value="Unassembled WGS sequence"/>
</dbReference>
<dbReference type="EMBL" id="JAEPCM010000276">
    <property type="protein sequence ID" value="MCG7946355.1"/>
    <property type="molecule type" value="Genomic_DNA"/>
</dbReference>
<reference evidence="1" key="1">
    <citation type="journal article" date="2021" name="Proc. Natl. Acad. Sci. U.S.A.">
        <title>Global biogeography of chemosynthetic symbionts reveals both localized and globally distributed symbiont groups. .</title>
        <authorList>
            <person name="Osvatic J.T."/>
            <person name="Wilkins L.G.E."/>
            <person name="Leibrecht L."/>
            <person name="Leray M."/>
            <person name="Zauner S."/>
            <person name="Polzin J."/>
            <person name="Camacho Y."/>
            <person name="Gros O."/>
            <person name="van Gils J.A."/>
            <person name="Eisen J.A."/>
            <person name="Petersen J.M."/>
            <person name="Yuen B."/>
        </authorList>
    </citation>
    <scope>NUCLEOTIDE SEQUENCE</scope>
    <source>
        <strain evidence="1">MAGclacostrist064TRANS</strain>
    </source>
</reference>
<dbReference type="Gene3D" id="3.40.30.10">
    <property type="entry name" value="Glutaredoxin"/>
    <property type="match status" value="1"/>
</dbReference>
<proteinExistence type="predicted"/>